<gene>
    <name evidence="1" type="ORF">Tci_527287</name>
</gene>
<dbReference type="EMBL" id="BKCJ010293021">
    <property type="protein sequence ID" value="GEZ55314.1"/>
    <property type="molecule type" value="Genomic_DNA"/>
</dbReference>
<proteinExistence type="predicted"/>
<dbReference type="AlphaFoldDB" id="A0A699IFF1"/>
<sequence length="102" mass="11480">MNIDQDKQMLMVEDNVGNPFRPNAMQNVKNQVVLNATQNLGVQNVGNQNRLRVDPGIVNHWSGNVVAAWAEGKSNEINGNQIKYYNYQGEDQLSYNSQSITQ</sequence>
<comment type="caution">
    <text evidence="1">The sequence shown here is derived from an EMBL/GenBank/DDBJ whole genome shotgun (WGS) entry which is preliminary data.</text>
</comment>
<name>A0A699IFF1_TANCI</name>
<evidence type="ECO:0000313" key="1">
    <source>
        <dbReference type="EMBL" id="GEZ55314.1"/>
    </source>
</evidence>
<organism evidence="1">
    <name type="scientific">Tanacetum cinerariifolium</name>
    <name type="common">Dalmatian daisy</name>
    <name type="synonym">Chrysanthemum cinerariifolium</name>
    <dbReference type="NCBI Taxonomy" id="118510"/>
    <lineage>
        <taxon>Eukaryota</taxon>
        <taxon>Viridiplantae</taxon>
        <taxon>Streptophyta</taxon>
        <taxon>Embryophyta</taxon>
        <taxon>Tracheophyta</taxon>
        <taxon>Spermatophyta</taxon>
        <taxon>Magnoliopsida</taxon>
        <taxon>eudicotyledons</taxon>
        <taxon>Gunneridae</taxon>
        <taxon>Pentapetalae</taxon>
        <taxon>asterids</taxon>
        <taxon>campanulids</taxon>
        <taxon>Asterales</taxon>
        <taxon>Asteraceae</taxon>
        <taxon>Asteroideae</taxon>
        <taxon>Anthemideae</taxon>
        <taxon>Anthemidinae</taxon>
        <taxon>Tanacetum</taxon>
    </lineage>
</organism>
<protein>
    <submittedName>
        <fullName evidence="1">Uncharacterized protein</fullName>
    </submittedName>
</protein>
<accession>A0A699IFF1</accession>
<reference evidence="1" key="1">
    <citation type="journal article" date="2019" name="Sci. Rep.">
        <title>Draft genome of Tanacetum cinerariifolium, the natural source of mosquito coil.</title>
        <authorList>
            <person name="Yamashiro T."/>
            <person name="Shiraishi A."/>
            <person name="Satake H."/>
            <person name="Nakayama K."/>
        </authorList>
    </citation>
    <scope>NUCLEOTIDE SEQUENCE</scope>
</reference>